<evidence type="ECO:0000256" key="1">
    <source>
        <dbReference type="SAM" id="MobiDB-lite"/>
    </source>
</evidence>
<dbReference type="EMBL" id="MF966379">
    <property type="protein sequence ID" value="ATZ81530.1"/>
    <property type="molecule type" value="Genomic_DNA"/>
</dbReference>
<proteinExistence type="predicted"/>
<dbReference type="Proteomes" id="UP000290195">
    <property type="component" value="Segment"/>
</dbReference>
<gene>
    <name evidence="2" type="ORF">DiNV_CH01M_ORF102</name>
</gene>
<protein>
    <submittedName>
        <fullName evidence="2">Uncharacterized protein</fullName>
    </submittedName>
</protein>
<reference evidence="2" key="1">
    <citation type="journal article" date="2018" name="Infect. Genet. Evol.">
        <title>The dynamic evolution of Drosophila innubila Nudivirus.</title>
        <authorList>
            <person name="Hill T."/>
            <person name="Unckless R.L."/>
        </authorList>
    </citation>
    <scope>NUCLEOTIDE SEQUENCE [LARGE SCALE GENOMIC DNA]</scope>
    <source>
        <strain evidence="2">DiNV_CH01M</strain>
    </source>
</reference>
<keyword evidence="3" id="KW-1185">Reference proteome</keyword>
<feature type="compositionally biased region" description="Polar residues" evidence="1">
    <location>
        <begin position="82"/>
        <end position="96"/>
    </location>
</feature>
<feature type="compositionally biased region" description="Low complexity" evidence="1">
    <location>
        <begin position="24"/>
        <end position="66"/>
    </location>
</feature>
<dbReference type="OrthoDB" id="40660at10239"/>
<feature type="region of interest" description="Disordered" evidence="1">
    <location>
        <begin position="1"/>
        <end position="96"/>
    </location>
</feature>
<sequence length="124" mass="14155">MSKNPYSKYDNYNMGCSGSDKRSSASTSSSSSYDKYSSSKSNTYNNYYNNNSSGNSNGNSYNNNNDKQQSVTRRSLRKRHNIYNQPSSTQYTNNTRSFKEISKNVDIFMFRPNNQSVDQGYSSN</sequence>
<evidence type="ECO:0000313" key="2">
    <source>
        <dbReference type="EMBL" id="ATZ81530.1"/>
    </source>
</evidence>
<evidence type="ECO:0000313" key="3">
    <source>
        <dbReference type="Proteomes" id="UP000290195"/>
    </source>
</evidence>
<organism evidence="2">
    <name type="scientific">Drosophila innubila nudivirus</name>
    <dbReference type="NCBI Taxonomy" id="2057187"/>
    <lineage>
        <taxon>Viruses</taxon>
        <taxon>Viruses incertae sedis</taxon>
        <taxon>Naldaviricetes</taxon>
        <taxon>Lefavirales</taxon>
        <taxon>Nudiviridae</taxon>
        <taxon>Alphanudivirus</taxon>
        <taxon>Alphanudivirus droinnubilae</taxon>
    </lineage>
</organism>
<name>A0A2H4UX89_9VIRU</name>
<accession>A0A2H4UX89</accession>